<dbReference type="EMBL" id="CP036347">
    <property type="protein sequence ID" value="QDU01008.1"/>
    <property type="molecule type" value="Genomic_DNA"/>
</dbReference>
<name>A0A517W6X0_9PLAN</name>
<accession>A0A517W6X0</accession>
<sequence>MFNANNQTAPEWLTNINPLDKGVGVFAISDVESSEFGAAKIIKVPGITYPECVKRGIFTLGFKWIPDTLSDQIRNHECAEEFGIDTQPTPGECLIVMGQCMKP</sequence>
<reference evidence="1 2" key="1">
    <citation type="submission" date="2019-02" db="EMBL/GenBank/DDBJ databases">
        <title>Deep-cultivation of Planctomycetes and their phenomic and genomic characterization uncovers novel biology.</title>
        <authorList>
            <person name="Wiegand S."/>
            <person name="Jogler M."/>
            <person name="Boedeker C."/>
            <person name="Pinto D."/>
            <person name="Vollmers J."/>
            <person name="Rivas-Marin E."/>
            <person name="Kohn T."/>
            <person name="Peeters S.H."/>
            <person name="Heuer A."/>
            <person name="Rast P."/>
            <person name="Oberbeckmann S."/>
            <person name="Bunk B."/>
            <person name="Jeske O."/>
            <person name="Meyerdierks A."/>
            <person name="Storesund J.E."/>
            <person name="Kallscheuer N."/>
            <person name="Luecker S."/>
            <person name="Lage O.M."/>
            <person name="Pohl T."/>
            <person name="Merkel B.J."/>
            <person name="Hornburger P."/>
            <person name="Mueller R.-W."/>
            <person name="Bruemmer F."/>
            <person name="Labrenz M."/>
            <person name="Spormann A.M."/>
            <person name="Op den Camp H."/>
            <person name="Overmann J."/>
            <person name="Amann R."/>
            <person name="Jetten M.S.M."/>
            <person name="Mascher T."/>
            <person name="Medema M.H."/>
            <person name="Devos D.P."/>
            <person name="Kaster A.-K."/>
            <person name="Ovreas L."/>
            <person name="Rohde M."/>
            <person name="Galperin M.Y."/>
            <person name="Jogler C."/>
        </authorList>
    </citation>
    <scope>NUCLEOTIDE SEQUENCE [LARGE SCALE GENOMIC DNA]</scope>
    <source>
        <strain evidence="1 2">V6</strain>
    </source>
</reference>
<dbReference type="Proteomes" id="UP000320722">
    <property type="component" value="Chromosome"/>
</dbReference>
<dbReference type="RefSeq" id="WP_145036597.1">
    <property type="nucleotide sequence ID" value="NZ_CP036347.1"/>
</dbReference>
<organism evidence="1 2">
    <name type="scientific">Gimesia chilikensis</name>
    <dbReference type="NCBI Taxonomy" id="2605989"/>
    <lineage>
        <taxon>Bacteria</taxon>
        <taxon>Pseudomonadati</taxon>
        <taxon>Planctomycetota</taxon>
        <taxon>Planctomycetia</taxon>
        <taxon>Planctomycetales</taxon>
        <taxon>Planctomycetaceae</taxon>
        <taxon>Gimesia</taxon>
    </lineage>
</organism>
<protein>
    <submittedName>
        <fullName evidence="1">Uncharacterized protein</fullName>
    </submittedName>
</protein>
<evidence type="ECO:0000313" key="2">
    <source>
        <dbReference type="Proteomes" id="UP000320722"/>
    </source>
</evidence>
<proteinExistence type="predicted"/>
<gene>
    <name evidence="1" type="ORF">V6x_06860</name>
</gene>
<evidence type="ECO:0000313" key="1">
    <source>
        <dbReference type="EMBL" id="QDU01008.1"/>
    </source>
</evidence>
<dbReference type="AlphaFoldDB" id="A0A517W6X0"/>